<gene>
    <name evidence="2" type="ORF">GCM10008942_36460</name>
</gene>
<keyword evidence="3" id="KW-1185">Reference proteome</keyword>
<comment type="caution">
    <text evidence="2">The sequence shown here is derived from an EMBL/GenBank/DDBJ whole genome shotgun (WGS) entry which is preliminary data.</text>
</comment>
<dbReference type="Proteomes" id="UP001499951">
    <property type="component" value="Unassembled WGS sequence"/>
</dbReference>
<dbReference type="InterPro" id="IPR041459">
    <property type="entry name" value="MPTase-PolyVal"/>
</dbReference>
<evidence type="ECO:0000259" key="1">
    <source>
        <dbReference type="Pfam" id="PF18818"/>
    </source>
</evidence>
<protein>
    <recommendedName>
        <fullName evidence="1">Polyvalent protein metallopeptidase domain-containing protein</fullName>
    </recommendedName>
</protein>
<feature type="domain" description="Polyvalent protein metallopeptidase" evidence="1">
    <location>
        <begin position="1"/>
        <end position="93"/>
    </location>
</feature>
<organism evidence="2 3">
    <name type="scientific">Rhizomicrobium electricum</name>
    <dbReference type="NCBI Taxonomy" id="480070"/>
    <lineage>
        <taxon>Bacteria</taxon>
        <taxon>Pseudomonadati</taxon>
        <taxon>Pseudomonadota</taxon>
        <taxon>Alphaproteobacteria</taxon>
        <taxon>Micropepsales</taxon>
        <taxon>Micropepsaceae</taxon>
        <taxon>Rhizomicrobium</taxon>
    </lineage>
</organism>
<accession>A0ABN1F7A5</accession>
<sequence>MPPQTAFFDPINYYRTVFHELGHWTGHGSRLARDLANRHGSEGYAREELVAEIASAFLCASQSITPTARHADYIGAWLTALRNDARAIFQAASLASKAVDYILAIAVKENAVA</sequence>
<dbReference type="Pfam" id="PF18818">
    <property type="entry name" value="MPTase-PolyVal"/>
    <property type="match status" value="1"/>
</dbReference>
<evidence type="ECO:0000313" key="2">
    <source>
        <dbReference type="EMBL" id="GAA0584271.1"/>
    </source>
</evidence>
<proteinExistence type="predicted"/>
<reference evidence="2 3" key="1">
    <citation type="journal article" date="2019" name="Int. J. Syst. Evol. Microbiol.">
        <title>The Global Catalogue of Microorganisms (GCM) 10K type strain sequencing project: providing services to taxonomists for standard genome sequencing and annotation.</title>
        <authorList>
            <consortium name="The Broad Institute Genomics Platform"/>
            <consortium name="The Broad Institute Genome Sequencing Center for Infectious Disease"/>
            <person name="Wu L."/>
            <person name="Ma J."/>
        </authorList>
    </citation>
    <scope>NUCLEOTIDE SEQUENCE [LARGE SCALE GENOMIC DNA]</scope>
    <source>
        <strain evidence="2 3">JCM 15089</strain>
    </source>
</reference>
<dbReference type="EMBL" id="BAAADD010000011">
    <property type="protein sequence ID" value="GAA0584271.1"/>
    <property type="molecule type" value="Genomic_DNA"/>
</dbReference>
<name>A0ABN1F7A5_9PROT</name>
<evidence type="ECO:0000313" key="3">
    <source>
        <dbReference type="Proteomes" id="UP001499951"/>
    </source>
</evidence>